<evidence type="ECO:0000259" key="2">
    <source>
        <dbReference type="Pfam" id="PF00817"/>
    </source>
</evidence>
<gene>
    <name evidence="3" type="ORF">RM552_16270</name>
</gene>
<dbReference type="InterPro" id="IPR043502">
    <property type="entry name" value="DNA/RNA_pol_sf"/>
</dbReference>
<feature type="domain" description="UmuC" evidence="2">
    <location>
        <begin position="32"/>
        <end position="156"/>
    </location>
</feature>
<organism evidence="3 4">
    <name type="scientific">Glaciecola petra</name>
    <dbReference type="NCBI Taxonomy" id="3075602"/>
    <lineage>
        <taxon>Bacteria</taxon>
        <taxon>Pseudomonadati</taxon>
        <taxon>Pseudomonadota</taxon>
        <taxon>Gammaproteobacteria</taxon>
        <taxon>Alteromonadales</taxon>
        <taxon>Alteromonadaceae</taxon>
        <taxon>Glaciecola</taxon>
    </lineage>
</organism>
<accession>A0ABU2ZUU1</accession>
<dbReference type="PANTHER" id="PTHR35369:SF2">
    <property type="entry name" value="BLR3025 PROTEIN"/>
    <property type="match status" value="1"/>
</dbReference>
<dbReference type="Pfam" id="PF00817">
    <property type="entry name" value="IMS"/>
    <property type="match status" value="1"/>
</dbReference>
<dbReference type="PANTHER" id="PTHR35369">
    <property type="entry name" value="BLR3025 PROTEIN-RELATED"/>
    <property type="match status" value="1"/>
</dbReference>
<dbReference type="SUPFAM" id="SSF56672">
    <property type="entry name" value="DNA/RNA polymerases"/>
    <property type="match status" value="1"/>
</dbReference>
<protein>
    <submittedName>
        <fullName evidence="3">DNA polymerase Y family protein</fullName>
    </submittedName>
</protein>
<reference evidence="3 4" key="1">
    <citation type="submission" date="2023-09" db="EMBL/GenBank/DDBJ databases">
        <authorList>
            <person name="Rey-Velasco X."/>
        </authorList>
    </citation>
    <scope>NUCLEOTIDE SEQUENCE [LARGE SCALE GENOMIC DNA]</scope>
    <source>
        <strain evidence="3 4">P117</strain>
    </source>
</reference>
<evidence type="ECO:0000313" key="4">
    <source>
        <dbReference type="Proteomes" id="UP001253545"/>
    </source>
</evidence>
<dbReference type="Proteomes" id="UP001253545">
    <property type="component" value="Unassembled WGS sequence"/>
</dbReference>
<dbReference type="CDD" id="cd03468">
    <property type="entry name" value="PolY_like"/>
    <property type="match status" value="1"/>
</dbReference>
<comment type="caution">
    <text evidence="3">The sequence shown here is derived from an EMBL/GenBank/DDBJ whole genome shotgun (WGS) entry which is preliminary data.</text>
</comment>
<dbReference type="InterPro" id="IPR050356">
    <property type="entry name" value="SulA_CellDiv_inhibitor"/>
</dbReference>
<sequence length="478" mass="54264">MQFDTRSLWVYVYFPQLQLDLLESTRSEQNKAEVPAAIVDIKQNALCQVNQTAHKQGLKQGMGLAAASLLCSDLRLHEYQPEIEANEIQNVANQLYLFTSDIVLAPPNALLLRAQNMLSLYGGLNAYWQIIKHSLNKQNVHFSAASAYSIQAAKMLALSHCNMISASRKKIAAHLAKCPLVHSDIDVKDLAKLARIGVSTFADLNALPNAEIANRVSRVSMSVINELQGKQASKVTFYQPQTVYHDYLELLYEIHLSTKLIPVIARCLKKLSQFLLLRNALCLEIEIGFFQREHDKFTEIFNSIRPIYKIQDWLDIIELKLESIKFESPVYAISIACDKYENAETANQDMFAQKSTHVAALTLLARLQSKLGKTNINTLSFVQDFRPEHSTQKRVFDGSEQCQNTASIFADRPGLLLPEPQALHAEVDVIKGPERIQTGWWDDYPISRDYYIGQSSNGQQLWIFKTPNKEWFLHGYFI</sequence>
<proteinExistence type="predicted"/>
<dbReference type="InterPro" id="IPR001126">
    <property type="entry name" value="UmuC"/>
</dbReference>
<name>A0ABU2ZUU1_9ALTE</name>
<keyword evidence="4" id="KW-1185">Reference proteome</keyword>
<dbReference type="EMBL" id="JAVRHX010000007">
    <property type="protein sequence ID" value="MDT0596412.1"/>
    <property type="molecule type" value="Genomic_DNA"/>
</dbReference>
<evidence type="ECO:0000313" key="3">
    <source>
        <dbReference type="EMBL" id="MDT0596412.1"/>
    </source>
</evidence>
<keyword evidence="1" id="KW-0227">DNA damage</keyword>
<evidence type="ECO:0000256" key="1">
    <source>
        <dbReference type="ARBA" id="ARBA00022763"/>
    </source>
</evidence>
<dbReference type="RefSeq" id="WP_311369939.1">
    <property type="nucleotide sequence ID" value="NZ_JAVRHX010000007.1"/>
</dbReference>